<dbReference type="EMBL" id="ML995481">
    <property type="protein sequence ID" value="KAF2143919.1"/>
    <property type="molecule type" value="Genomic_DNA"/>
</dbReference>
<dbReference type="AlphaFoldDB" id="A0A6A6BIE9"/>
<evidence type="ECO:0000313" key="3">
    <source>
        <dbReference type="Proteomes" id="UP000799438"/>
    </source>
</evidence>
<dbReference type="Proteomes" id="UP000799438">
    <property type="component" value="Unassembled WGS sequence"/>
</dbReference>
<organism evidence="2 3">
    <name type="scientific">Aplosporella prunicola CBS 121167</name>
    <dbReference type="NCBI Taxonomy" id="1176127"/>
    <lineage>
        <taxon>Eukaryota</taxon>
        <taxon>Fungi</taxon>
        <taxon>Dikarya</taxon>
        <taxon>Ascomycota</taxon>
        <taxon>Pezizomycotina</taxon>
        <taxon>Dothideomycetes</taxon>
        <taxon>Dothideomycetes incertae sedis</taxon>
        <taxon>Botryosphaeriales</taxon>
        <taxon>Aplosporellaceae</taxon>
        <taxon>Aplosporella</taxon>
    </lineage>
</organism>
<name>A0A6A6BIE9_9PEZI</name>
<gene>
    <name evidence="2" type="ORF">K452DRAFT_285959</name>
</gene>
<dbReference type="GeneID" id="54297697"/>
<reference evidence="2" key="1">
    <citation type="journal article" date="2020" name="Stud. Mycol.">
        <title>101 Dothideomycetes genomes: a test case for predicting lifestyles and emergence of pathogens.</title>
        <authorList>
            <person name="Haridas S."/>
            <person name="Albert R."/>
            <person name="Binder M."/>
            <person name="Bloem J."/>
            <person name="Labutti K."/>
            <person name="Salamov A."/>
            <person name="Andreopoulos B."/>
            <person name="Baker S."/>
            <person name="Barry K."/>
            <person name="Bills G."/>
            <person name="Bluhm B."/>
            <person name="Cannon C."/>
            <person name="Castanera R."/>
            <person name="Culley D."/>
            <person name="Daum C."/>
            <person name="Ezra D."/>
            <person name="Gonzalez J."/>
            <person name="Henrissat B."/>
            <person name="Kuo A."/>
            <person name="Liang C."/>
            <person name="Lipzen A."/>
            <person name="Lutzoni F."/>
            <person name="Magnuson J."/>
            <person name="Mondo S."/>
            <person name="Nolan M."/>
            <person name="Ohm R."/>
            <person name="Pangilinan J."/>
            <person name="Park H.-J."/>
            <person name="Ramirez L."/>
            <person name="Alfaro M."/>
            <person name="Sun H."/>
            <person name="Tritt A."/>
            <person name="Yoshinaga Y."/>
            <person name="Zwiers L.-H."/>
            <person name="Turgeon B."/>
            <person name="Goodwin S."/>
            <person name="Spatafora J."/>
            <person name="Crous P."/>
            <person name="Grigoriev I."/>
        </authorList>
    </citation>
    <scope>NUCLEOTIDE SEQUENCE</scope>
    <source>
        <strain evidence="2">CBS 121167</strain>
    </source>
</reference>
<protein>
    <submittedName>
        <fullName evidence="2">Uncharacterized protein</fullName>
    </submittedName>
</protein>
<feature type="compositionally biased region" description="Basic residues" evidence="1">
    <location>
        <begin position="71"/>
        <end position="80"/>
    </location>
</feature>
<dbReference type="RefSeq" id="XP_033399631.1">
    <property type="nucleotide sequence ID" value="XM_033540201.1"/>
</dbReference>
<keyword evidence="3" id="KW-1185">Reference proteome</keyword>
<sequence length="87" mass="9592">MPARVRKPGSHTIPQNPHPTNPKAPRRAAKQTGSLQQKAPRKDTQTPSPQPSNPHPQARNQPNSTPEHRAHSVRTPRRSRASLPPAN</sequence>
<evidence type="ECO:0000256" key="1">
    <source>
        <dbReference type="SAM" id="MobiDB-lite"/>
    </source>
</evidence>
<feature type="region of interest" description="Disordered" evidence="1">
    <location>
        <begin position="1"/>
        <end position="87"/>
    </location>
</feature>
<proteinExistence type="predicted"/>
<accession>A0A6A6BIE9</accession>
<evidence type="ECO:0000313" key="2">
    <source>
        <dbReference type="EMBL" id="KAF2143919.1"/>
    </source>
</evidence>